<keyword evidence="2" id="KW-1185">Reference proteome</keyword>
<dbReference type="RefSeq" id="WP_305171676.1">
    <property type="nucleotide sequence ID" value="NZ_JAUUDS010000001.1"/>
</dbReference>
<evidence type="ECO:0008006" key="3">
    <source>
        <dbReference type="Google" id="ProtNLM"/>
    </source>
</evidence>
<dbReference type="Proteomes" id="UP001230685">
    <property type="component" value="Unassembled WGS sequence"/>
</dbReference>
<reference evidence="1 2" key="1">
    <citation type="submission" date="2023-07" db="EMBL/GenBank/DDBJ databases">
        <authorList>
            <person name="Kim M.K."/>
        </authorList>
    </citation>
    <scope>NUCLEOTIDE SEQUENCE [LARGE SCALE GENOMIC DNA]</scope>
    <source>
        <strain evidence="1 2">KR1UV-12</strain>
    </source>
</reference>
<comment type="caution">
    <text evidence="1">The sequence shown here is derived from an EMBL/GenBank/DDBJ whole genome shotgun (WGS) entry which is preliminary data.</text>
</comment>
<evidence type="ECO:0000313" key="2">
    <source>
        <dbReference type="Proteomes" id="UP001230685"/>
    </source>
</evidence>
<protein>
    <recommendedName>
        <fullName evidence="3">DUF2336 domain-containing protein</fullName>
    </recommendedName>
</protein>
<organism evidence="1 2">
    <name type="scientific">Sphingomonas aurea</name>
    <dbReference type="NCBI Taxonomy" id="3063994"/>
    <lineage>
        <taxon>Bacteria</taxon>
        <taxon>Pseudomonadati</taxon>
        <taxon>Pseudomonadota</taxon>
        <taxon>Alphaproteobacteria</taxon>
        <taxon>Sphingomonadales</taxon>
        <taxon>Sphingomonadaceae</taxon>
        <taxon>Sphingomonas</taxon>
    </lineage>
</organism>
<gene>
    <name evidence="1" type="ORF">Q5H91_02725</name>
</gene>
<evidence type="ECO:0000313" key="1">
    <source>
        <dbReference type="EMBL" id="MDP1026113.1"/>
    </source>
</evidence>
<accession>A0ABT9EH58</accession>
<proteinExistence type="predicted"/>
<dbReference type="EMBL" id="JAUUDS010000001">
    <property type="protein sequence ID" value="MDP1026113.1"/>
    <property type="molecule type" value="Genomic_DNA"/>
</dbReference>
<name>A0ABT9EH58_9SPHN</name>
<sequence length="362" mass="38435">MAAHSDREEAGDWTPHGLAARAAGADRRARNVVAMASADLAVGEVDRPDEHTRLALGRHCRAAVSAAEAAIRRHALRLLADQMTAARAEGLLQPTEAVSAQLAASGLLRDTDLIGEWLARVRQDMLVAALPVAVNGPDEPSLLARLSLAPDAPVARAAAALLAADSRRRDQFERGEPDGAELPPALHARLVWWVAAAMRGGAHDGARDHALAEAAARCLAAQEDGDRADMLAMRLAAAIDPRPAEIASLLVEAIGDRRLGFFIALIAHMLDLPFDQARTIVLEPEGDRLWLALRALKLDRPSIARIGLALGEADPARDIEVFADALDAIVAVPAAEAHAALMPLTLDPRFLAAIRMVEEGGR</sequence>